<dbReference type="EMBL" id="UFQB01000008">
    <property type="protein sequence ID" value="SSW66134.1"/>
    <property type="molecule type" value="Genomic_DNA"/>
</dbReference>
<reference evidence="2 3" key="1">
    <citation type="submission" date="2018-07" db="EMBL/GenBank/DDBJ databases">
        <authorList>
            <person name="Peeters C."/>
        </authorList>
    </citation>
    <scope>NUCLEOTIDE SEQUENCE [LARGE SCALE GENOMIC DNA]</scope>
    <source>
        <strain evidence="2 3">LMG 3411</strain>
    </source>
</reference>
<accession>A0A446CE30</accession>
<dbReference type="Proteomes" id="UP000289184">
    <property type="component" value="Unassembled WGS sequence"/>
</dbReference>
<evidence type="ECO:0000313" key="3">
    <source>
        <dbReference type="Proteomes" id="UP000289184"/>
    </source>
</evidence>
<evidence type="ECO:0000313" key="2">
    <source>
        <dbReference type="EMBL" id="SSW66134.1"/>
    </source>
</evidence>
<evidence type="ECO:0000256" key="1">
    <source>
        <dbReference type="SAM" id="MobiDB-lite"/>
    </source>
</evidence>
<name>A0A446CE30_9BURK</name>
<proteinExistence type="predicted"/>
<sequence>MASYMDGLARPIAIEEREDPNAGKPAREWDDENQFSGYVPAFSDEGQALGLDRFHATPHHLGGTMIPVQGYPPFSPYYFEFGEEFACFNFGGGVGQVDLEQMKIDWACG</sequence>
<feature type="compositionally biased region" description="Basic and acidic residues" evidence="1">
    <location>
        <begin position="13"/>
        <end position="27"/>
    </location>
</feature>
<protein>
    <submittedName>
        <fullName evidence="2">Uncharacterized protein</fullName>
    </submittedName>
</protein>
<organism evidence="2 3">
    <name type="scientific">Achromobacter agilis</name>
    <dbReference type="NCBI Taxonomy" id="1353888"/>
    <lineage>
        <taxon>Bacteria</taxon>
        <taxon>Pseudomonadati</taxon>
        <taxon>Pseudomonadota</taxon>
        <taxon>Betaproteobacteria</taxon>
        <taxon>Burkholderiales</taxon>
        <taxon>Alcaligenaceae</taxon>
        <taxon>Achromobacter</taxon>
    </lineage>
</organism>
<feature type="region of interest" description="Disordered" evidence="1">
    <location>
        <begin position="1"/>
        <end position="27"/>
    </location>
</feature>
<keyword evidence="3" id="KW-1185">Reference proteome</keyword>
<gene>
    <name evidence="2" type="ORF">AGI3411_02420</name>
</gene>
<dbReference type="AlphaFoldDB" id="A0A446CE30"/>